<comment type="caution">
    <text evidence="2">The sequence shown here is derived from an EMBL/GenBank/DDBJ whole genome shotgun (WGS) entry which is preliminary data.</text>
</comment>
<dbReference type="CDD" id="cd23933">
    <property type="entry name" value="ALDH_C"/>
    <property type="match status" value="1"/>
</dbReference>
<dbReference type="EMBL" id="WHOC01000148">
    <property type="protein sequence ID" value="NOU89353.1"/>
    <property type="molecule type" value="Genomic_DNA"/>
</dbReference>
<protein>
    <recommendedName>
        <fullName evidence="1">Acetaldehyde dehydrogenase C-terminal domain-containing protein</fullName>
    </recommendedName>
</protein>
<evidence type="ECO:0000259" key="1">
    <source>
        <dbReference type="Pfam" id="PF09290"/>
    </source>
</evidence>
<dbReference type="Gene3D" id="3.40.50.720">
    <property type="entry name" value="NAD(P)-binding Rossmann-like Domain"/>
    <property type="match status" value="1"/>
</dbReference>
<dbReference type="InterPro" id="IPR015426">
    <property type="entry name" value="Acetylaldehyde_DH_C"/>
</dbReference>
<dbReference type="Proteomes" id="UP000658690">
    <property type="component" value="Unassembled WGS sequence"/>
</dbReference>
<sequence>MDEDSMLMKAALIGQGQLGQELLMKIMNHNHSFILECVWTPVGDSCIQGLGKLNISCANSIEEVLNNEQIQLVFNTSYTGLGEFANKPDHRSTRRYIHLVPEMQGRGDFYGLLPELPQECAHIQLVSPAAQAIVPLVAALSQICLIQEAEVISDIPSKAADSEFRAHLDEYMSATELALTGIGGALQAKSMIFLNPDEESAVNRYIVHLKLEGGVDPSTVTLSLSQAAAEISNDFPGYRLKYTPSYSGSILTFMIEVRSWSKPLSQDYGHMDLLTSSACRAGERWVKQQQERGLYHGD</sequence>
<accession>A0ABX1Z7K7</accession>
<gene>
    <name evidence="2" type="ORF">GC102_26950</name>
</gene>
<dbReference type="SUPFAM" id="SSF55347">
    <property type="entry name" value="Glyceraldehyde-3-phosphate dehydrogenase-like, C-terminal domain"/>
    <property type="match status" value="1"/>
</dbReference>
<reference evidence="2 3" key="1">
    <citation type="submission" date="2019-10" db="EMBL/GenBank/DDBJ databases">
        <title>Description of Paenibacillus choica sp. nov.</title>
        <authorList>
            <person name="Carlier A."/>
            <person name="Qi S."/>
        </authorList>
    </citation>
    <scope>NUCLEOTIDE SEQUENCE [LARGE SCALE GENOMIC DNA]</scope>
    <source>
        <strain evidence="2 3">LMG 31460</strain>
    </source>
</reference>
<feature type="domain" description="Acetaldehyde dehydrogenase C-terminal" evidence="1">
    <location>
        <begin position="129"/>
        <end position="260"/>
    </location>
</feature>
<dbReference type="Pfam" id="PF09290">
    <property type="entry name" value="AcetDehyd-dimer"/>
    <property type="match status" value="1"/>
</dbReference>
<name>A0ABX1Z7K7_9BACL</name>
<dbReference type="Gene3D" id="3.30.360.10">
    <property type="entry name" value="Dihydrodipicolinate Reductase, domain 2"/>
    <property type="match status" value="1"/>
</dbReference>
<evidence type="ECO:0000313" key="3">
    <source>
        <dbReference type="Proteomes" id="UP000658690"/>
    </source>
</evidence>
<evidence type="ECO:0000313" key="2">
    <source>
        <dbReference type="EMBL" id="NOU89353.1"/>
    </source>
</evidence>
<organism evidence="2 3">
    <name type="scientific">Paenibacillus germinis</name>
    <dbReference type="NCBI Taxonomy" id="2654979"/>
    <lineage>
        <taxon>Bacteria</taxon>
        <taxon>Bacillati</taxon>
        <taxon>Bacillota</taxon>
        <taxon>Bacilli</taxon>
        <taxon>Bacillales</taxon>
        <taxon>Paenibacillaceae</taxon>
        <taxon>Paenibacillus</taxon>
    </lineage>
</organism>
<keyword evidence="3" id="KW-1185">Reference proteome</keyword>
<proteinExistence type="predicted"/>